<evidence type="ECO:0000256" key="5">
    <source>
        <dbReference type="ARBA" id="ARBA00022679"/>
    </source>
</evidence>
<keyword evidence="6" id="KW-0479">Metal-binding</keyword>
<keyword evidence="7" id="KW-0274">FAD</keyword>
<dbReference type="SUPFAM" id="SSF143631">
    <property type="entry name" value="ApbE-like"/>
    <property type="match status" value="1"/>
</dbReference>
<evidence type="ECO:0000256" key="3">
    <source>
        <dbReference type="ARBA" id="ARBA00016337"/>
    </source>
</evidence>
<dbReference type="RefSeq" id="WP_222979800.1">
    <property type="nucleotide sequence ID" value="NZ_JAINVZ010000013.1"/>
</dbReference>
<evidence type="ECO:0000256" key="4">
    <source>
        <dbReference type="ARBA" id="ARBA00022630"/>
    </source>
</evidence>
<comment type="caution">
    <text evidence="11">The sequence shown here is derived from an EMBL/GenBank/DDBJ whole genome shotgun (WGS) entry which is preliminary data.</text>
</comment>
<comment type="catalytic activity">
    <reaction evidence="10">
        <text>L-threonyl-[protein] + FAD = FMN-L-threonyl-[protein] + AMP + H(+)</text>
        <dbReference type="Rhea" id="RHEA:36847"/>
        <dbReference type="Rhea" id="RHEA-COMP:11060"/>
        <dbReference type="Rhea" id="RHEA-COMP:11061"/>
        <dbReference type="ChEBI" id="CHEBI:15378"/>
        <dbReference type="ChEBI" id="CHEBI:30013"/>
        <dbReference type="ChEBI" id="CHEBI:57692"/>
        <dbReference type="ChEBI" id="CHEBI:74257"/>
        <dbReference type="ChEBI" id="CHEBI:456215"/>
        <dbReference type="EC" id="2.7.1.180"/>
    </reaction>
</comment>
<sequence>MTTAIRSAGVSFQALGTTATLLVTDSRALHKGHDLLKTELSAIDQACNRFRPDSELSRVNASSGRRVEVGALFAEALDTALRVADETAGTVDPTVGETVRALGYDQSFTALRPQDLRPLSPAAPPHTWRDVLWRRDSRLLILPAGVSLDLGATAKALAADRAARRIADVAHCGVLVNLGGDLAIGGEAPDEGWRIAVSDDHTKPKSSDPVVRLTAGGLATSGTVRRRWKRDGRVVHHIVNPSTGDVPPLVWRTVTVAAATCVEANAAATEAVVRGEAALDALRAKALPARLVRMEGAVVRVCGWPAETAGVE</sequence>
<proteinExistence type="predicted"/>
<keyword evidence="4" id="KW-0285">Flavoprotein</keyword>
<name>A0ABS7QVV3_9ACTN</name>
<evidence type="ECO:0000256" key="9">
    <source>
        <dbReference type="ARBA" id="ARBA00031306"/>
    </source>
</evidence>
<dbReference type="Proteomes" id="UP001198565">
    <property type="component" value="Unassembled WGS sequence"/>
</dbReference>
<evidence type="ECO:0000256" key="6">
    <source>
        <dbReference type="ARBA" id="ARBA00022723"/>
    </source>
</evidence>
<dbReference type="PANTHER" id="PTHR30040">
    <property type="entry name" value="THIAMINE BIOSYNTHESIS LIPOPROTEIN APBE"/>
    <property type="match status" value="1"/>
</dbReference>
<evidence type="ECO:0000313" key="11">
    <source>
        <dbReference type="EMBL" id="MBY8887043.1"/>
    </source>
</evidence>
<protein>
    <recommendedName>
        <fullName evidence="3">FAD:protein FMN transferase</fullName>
        <ecNumber evidence="2">2.7.1.180</ecNumber>
    </recommendedName>
    <alternativeName>
        <fullName evidence="9">Flavin transferase</fullName>
    </alternativeName>
</protein>
<dbReference type="EMBL" id="JAINVZ010000013">
    <property type="protein sequence ID" value="MBY8887043.1"/>
    <property type="molecule type" value="Genomic_DNA"/>
</dbReference>
<dbReference type="PANTHER" id="PTHR30040:SF2">
    <property type="entry name" value="FAD:PROTEIN FMN TRANSFERASE"/>
    <property type="match status" value="1"/>
</dbReference>
<dbReference type="Gene3D" id="3.10.520.10">
    <property type="entry name" value="ApbE-like domains"/>
    <property type="match status" value="1"/>
</dbReference>
<evidence type="ECO:0000313" key="12">
    <source>
        <dbReference type="Proteomes" id="UP001198565"/>
    </source>
</evidence>
<evidence type="ECO:0000256" key="8">
    <source>
        <dbReference type="ARBA" id="ARBA00022842"/>
    </source>
</evidence>
<dbReference type="InterPro" id="IPR024932">
    <property type="entry name" value="ApbE"/>
</dbReference>
<organism evidence="11 12">
    <name type="scientific">Streptantibioticus parmotrematis</name>
    <dbReference type="NCBI Taxonomy" id="2873249"/>
    <lineage>
        <taxon>Bacteria</taxon>
        <taxon>Bacillati</taxon>
        <taxon>Actinomycetota</taxon>
        <taxon>Actinomycetes</taxon>
        <taxon>Kitasatosporales</taxon>
        <taxon>Streptomycetaceae</taxon>
        <taxon>Streptantibioticus</taxon>
    </lineage>
</organism>
<evidence type="ECO:0000256" key="2">
    <source>
        <dbReference type="ARBA" id="ARBA00011955"/>
    </source>
</evidence>
<reference evidence="11 12" key="1">
    <citation type="submission" date="2021-08" db="EMBL/GenBank/DDBJ databases">
        <title>Streptomyces sp. PTM05 isolated from lichen.</title>
        <authorList>
            <person name="Somphong A."/>
            <person name="Phongsopitanun W."/>
            <person name="Tanasupawat S."/>
        </authorList>
    </citation>
    <scope>NUCLEOTIDE SEQUENCE [LARGE SCALE GENOMIC DNA]</scope>
    <source>
        <strain evidence="11 12">Ptm05</strain>
    </source>
</reference>
<dbReference type="GO" id="GO:0016740">
    <property type="term" value="F:transferase activity"/>
    <property type="evidence" value="ECO:0007669"/>
    <property type="project" value="UniProtKB-KW"/>
</dbReference>
<keyword evidence="12" id="KW-1185">Reference proteome</keyword>
<keyword evidence="5 11" id="KW-0808">Transferase</keyword>
<dbReference type="InterPro" id="IPR003374">
    <property type="entry name" value="ApbE-like_sf"/>
</dbReference>
<evidence type="ECO:0000256" key="7">
    <source>
        <dbReference type="ARBA" id="ARBA00022827"/>
    </source>
</evidence>
<dbReference type="EC" id="2.7.1.180" evidence="2"/>
<evidence type="ECO:0000256" key="10">
    <source>
        <dbReference type="ARBA" id="ARBA00048540"/>
    </source>
</evidence>
<dbReference type="Pfam" id="PF02424">
    <property type="entry name" value="ApbE"/>
    <property type="match status" value="1"/>
</dbReference>
<gene>
    <name evidence="11" type="ORF">K7472_19630</name>
</gene>
<comment type="cofactor">
    <cofactor evidence="1">
        <name>Mg(2+)</name>
        <dbReference type="ChEBI" id="CHEBI:18420"/>
    </cofactor>
</comment>
<accession>A0ABS7QVV3</accession>
<evidence type="ECO:0000256" key="1">
    <source>
        <dbReference type="ARBA" id="ARBA00001946"/>
    </source>
</evidence>
<keyword evidence="8" id="KW-0460">Magnesium</keyword>